<dbReference type="AlphaFoldDB" id="X1V425"/>
<protein>
    <recommendedName>
        <fullName evidence="2">DUF3828 domain-containing protein</fullName>
    </recommendedName>
</protein>
<comment type="caution">
    <text evidence="1">The sequence shown here is derived from an EMBL/GenBank/DDBJ whole genome shotgun (WGS) entry which is preliminary data.</text>
</comment>
<reference evidence="1" key="1">
    <citation type="journal article" date="2014" name="Front. Microbiol.">
        <title>High frequency of phylogenetically diverse reductive dehalogenase-homologous genes in deep subseafloor sedimentary metagenomes.</title>
        <authorList>
            <person name="Kawai M."/>
            <person name="Futagami T."/>
            <person name="Toyoda A."/>
            <person name="Takaki Y."/>
            <person name="Nishi S."/>
            <person name="Hori S."/>
            <person name="Arai W."/>
            <person name="Tsubouchi T."/>
            <person name="Morono Y."/>
            <person name="Uchiyama I."/>
            <person name="Ito T."/>
            <person name="Fujiyama A."/>
            <person name="Inagaki F."/>
            <person name="Takami H."/>
        </authorList>
    </citation>
    <scope>NUCLEOTIDE SEQUENCE</scope>
    <source>
        <strain evidence="1">Expedition CK06-06</strain>
    </source>
</reference>
<evidence type="ECO:0008006" key="2">
    <source>
        <dbReference type="Google" id="ProtNLM"/>
    </source>
</evidence>
<sequence length="105" mass="12651">MRVDEYYSPKDYIEEYILKDSEAKELLPVFIKNYGRDKKVLNRFRGKNFVSPSEAQMKLQYRSLEDWQLIDLKYTDENEREIKRTILYVQENGSWKVGDFGVLTQ</sequence>
<gene>
    <name evidence="1" type="ORF">S12H4_56115</name>
</gene>
<proteinExistence type="predicted"/>
<name>X1V425_9ZZZZ</name>
<evidence type="ECO:0000313" key="1">
    <source>
        <dbReference type="EMBL" id="GAJ24503.1"/>
    </source>
</evidence>
<organism evidence="1">
    <name type="scientific">marine sediment metagenome</name>
    <dbReference type="NCBI Taxonomy" id="412755"/>
    <lineage>
        <taxon>unclassified sequences</taxon>
        <taxon>metagenomes</taxon>
        <taxon>ecological metagenomes</taxon>
    </lineage>
</organism>
<accession>X1V425</accession>
<dbReference type="EMBL" id="BARW01036085">
    <property type="protein sequence ID" value="GAJ24503.1"/>
    <property type="molecule type" value="Genomic_DNA"/>
</dbReference>